<accession>A0ABQ8HK08</accession>
<dbReference type="InterPro" id="IPR027417">
    <property type="entry name" value="P-loop_NTPase"/>
</dbReference>
<dbReference type="InterPro" id="IPR057135">
    <property type="entry name" value="At4g27190-like_LRR"/>
</dbReference>
<evidence type="ECO:0000259" key="10">
    <source>
        <dbReference type="Pfam" id="PF23559"/>
    </source>
</evidence>
<dbReference type="SMART" id="SM00369">
    <property type="entry name" value="LRR_TYP"/>
    <property type="match status" value="4"/>
</dbReference>
<evidence type="ECO:0000256" key="5">
    <source>
        <dbReference type="ARBA" id="ARBA00022821"/>
    </source>
</evidence>
<keyword evidence="4" id="KW-0547">Nucleotide-binding</keyword>
<keyword evidence="6" id="KW-0067">ATP-binding</keyword>
<evidence type="ECO:0000259" key="8">
    <source>
        <dbReference type="Pfam" id="PF00931"/>
    </source>
</evidence>
<dbReference type="InterPro" id="IPR032675">
    <property type="entry name" value="LRR_dom_sf"/>
</dbReference>
<evidence type="ECO:0000256" key="3">
    <source>
        <dbReference type="ARBA" id="ARBA00022737"/>
    </source>
</evidence>
<dbReference type="Gene3D" id="3.80.10.10">
    <property type="entry name" value="Ribonuclease Inhibitor"/>
    <property type="match status" value="2"/>
</dbReference>
<evidence type="ECO:0000259" key="9">
    <source>
        <dbReference type="Pfam" id="PF23247"/>
    </source>
</evidence>
<dbReference type="Pfam" id="PF13855">
    <property type="entry name" value="LRR_8"/>
    <property type="match status" value="1"/>
</dbReference>
<dbReference type="Gene3D" id="3.40.50.300">
    <property type="entry name" value="P-loop containing nucleotide triphosphate hydrolases"/>
    <property type="match status" value="1"/>
</dbReference>
<dbReference type="InterPro" id="IPR003591">
    <property type="entry name" value="Leu-rich_rpt_typical-subtyp"/>
</dbReference>
<dbReference type="PANTHER" id="PTHR33463:SF187">
    <property type="entry name" value="AND NB-ARC DOMAIN DISEASE RESISTANCE PROTEIN, PUTATIVE-RELATED"/>
    <property type="match status" value="1"/>
</dbReference>
<dbReference type="InterPro" id="IPR001611">
    <property type="entry name" value="Leu-rich_rpt"/>
</dbReference>
<evidence type="ECO:0000256" key="7">
    <source>
        <dbReference type="SAM" id="Coils"/>
    </source>
</evidence>
<evidence type="ECO:0000256" key="2">
    <source>
        <dbReference type="ARBA" id="ARBA00022614"/>
    </source>
</evidence>
<dbReference type="PRINTS" id="PR00364">
    <property type="entry name" value="DISEASERSIST"/>
</dbReference>
<comment type="caution">
    <text evidence="11">The sequence shown here is derived from an EMBL/GenBank/DDBJ whole genome shotgun (WGS) entry which is preliminary data.</text>
</comment>
<dbReference type="InterPro" id="IPR036388">
    <property type="entry name" value="WH-like_DNA-bd_sf"/>
</dbReference>
<dbReference type="Gene3D" id="1.10.10.10">
    <property type="entry name" value="Winged helix-like DNA-binding domain superfamily/Winged helix DNA-binding domain"/>
    <property type="match status" value="1"/>
</dbReference>
<feature type="domain" description="Disease resistance protein At4g27190-like leucine-rich repeats" evidence="9">
    <location>
        <begin position="773"/>
        <end position="884"/>
    </location>
</feature>
<keyword evidence="2" id="KW-0433">Leucine-rich repeat</keyword>
<dbReference type="Proteomes" id="UP000827721">
    <property type="component" value="Unassembled WGS sequence"/>
</dbReference>
<gene>
    <name evidence="11" type="ORF">JRO89_XS09G0006100</name>
</gene>
<evidence type="ECO:0000256" key="1">
    <source>
        <dbReference type="ARBA" id="ARBA00008894"/>
    </source>
</evidence>
<dbReference type="InterPro" id="IPR050905">
    <property type="entry name" value="Plant_NBS-LRR"/>
</dbReference>
<proteinExistence type="inferred from homology"/>
<sequence>MYTTLSLELLMDFVGPIIEILKCIGPPLCKYIEYYRKREEYKQNLKRRLEELKSQKDEIETRLKLECGFGKLQKNEVKHWLENVEMIIHDAENVEQTFKNRKSLSRVRQAKLFENKIQQLQEYIQKGNSFNTLAIDAPPDAGTILPTTPLVGETTAKKNMEDIWRHLMDNETKNIGIFGMGGVGKTTIMTHINNRLIEEKMFPHVIWVTVSQTLDLVKVQNGIANALKQSLSDIEDQKIRAGKLLSMLRETKFVLILDDMWEAIQLEEVGIPEPTKENGCKLVITTRSSDVCRSMKCKTVEVKPLSEKEALELFFEKAELDISKVPTLKKTAELVVKQCAGLPLAIVTIASSLKGEEDIREWRNALSELTNKVRSIKVKDDEVFVRLKFSFDRLKDEKIQRCFLYCALYPEDHDIPKNELVDYWISEGLVEEMDNLQATEDRAHIMIKKLVNNCLLLESIDILGRSCVKVHDVVRDMVLRYITSKSPLFMVKAGLKLEELPSGQYWKENLDKVSLMDNSISEIPSSLSPKCPILSTLFLQDNPLKSIPESFFSQMHGLMILNLSSTKIESLPNSISELTSLTALLLKACEQLKQIPSLAKLQALEILDLGFTAINEVPTGMEMLTNLKSLDLYSRELHKIPAGIFAKLCRLQKLVVHWGLETERVAVEEAARLKNLDSVKAQFRNLQDFNCYVKSLNSHGGPNEYHLFLYRGDKETIFQVDWVNVNKEVIIVDCDICGREEKDSIILPKDVEVLSVAYLQNLIVLLNLSESTPPDQYSHLKGVRIYSCPKVKKLFSSKLLLELKNLEWIDVSDCDEMEELITIDDEDNDDNEERSQKEFFLPKLKKLSLCGMPELKSICSSNGVMVCDSLQEILIWGCRQLKRLPLYLPVDEKGQPSPPPALQKIDVHREWWEALEWDHLHPDAKTLLLPFCDFSY</sequence>
<evidence type="ECO:0000313" key="11">
    <source>
        <dbReference type="EMBL" id="KAH7564684.1"/>
    </source>
</evidence>
<dbReference type="PANTHER" id="PTHR33463">
    <property type="entry name" value="NB-ARC DOMAIN-CONTAINING PROTEIN-RELATED"/>
    <property type="match status" value="1"/>
</dbReference>
<reference evidence="11 12" key="1">
    <citation type="submission" date="2021-02" db="EMBL/GenBank/DDBJ databases">
        <title>Plant Genome Project.</title>
        <authorList>
            <person name="Zhang R.-G."/>
        </authorList>
    </citation>
    <scope>NUCLEOTIDE SEQUENCE [LARGE SCALE GENOMIC DNA]</scope>
    <source>
        <tissue evidence="11">Leaves</tissue>
    </source>
</reference>
<name>A0ABQ8HK08_9ROSI</name>
<keyword evidence="5" id="KW-0611">Plant defense</keyword>
<feature type="domain" description="Disease resistance protein winged helix" evidence="10">
    <location>
        <begin position="408"/>
        <end position="478"/>
    </location>
</feature>
<feature type="coiled-coil region" evidence="7">
    <location>
        <begin position="35"/>
        <end position="62"/>
    </location>
</feature>
<dbReference type="InterPro" id="IPR042197">
    <property type="entry name" value="Apaf_helical"/>
</dbReference>
<evidence type="ECO:0000256" key="4">
    <source>
        <dbReference type="ARBA" id="ARBA00022741"/>
    </source>
</evidence>
<keyword evidence="12" id="KW-1185">Reference proteome</keyword>
<protein>
    <recommendedName>
        <fullName evidence="13">AAA+ ATPase domain-containing protein</fullName>
    </recommendedName>
</protein>
<organism evidence="11 12">
    <name type="scientific">Xanthoceras sorbifolium</name>
    <dbReference type="NCBI Taxonomy" id="99658"/>
    <lineage>
        <taxon>Eukaryota</taxon>
        <taxon>Viridiplantae</taxon>
        <taxon>Streptophyta</taxon>
        <taxon>Embryophyta</taxon>
        <taxon>Tracheophyta</taxon>
        <taxon>Spermatophyta</taxon>
        <taxon>Magnoliopsida</taxon>
        <taxon>eudicotyledons</taxon>
        <taxon>Gunneridae</taxon>
        <taxon>Pentapetalae</taxon>
        <taxon>rosids</taxon>
        <taxon>malvids</taxon>
        <taxon>Sapindales</taxon>
        <taxon>Sapindaceae</taxon>
        <taxon>Xanthoceroideae</taxon>
        <taxon>Xanthoceras</taxon>
    </lineage>
</organism>
<dbReference type="Pfam" id="PF23247">
    <property type="entry name" value="LRR_RPS2"/>
    <property type="match status" value="1"/>
</dbReference>
<keyword evidence="3" id="KW-0677">Repeat</keyword>
<dbReference type="SUPFAM" id="SSF52058">
    <property type="entry name" value="L domain-like"/>
    <property type="match status" value="1"/>
</dbReference>
<evidence type="ECO:0000313" key="12">
    <source>
        <dbReference type="Proteomes" id="UP000827721"/>
    </source>
</evidence>
<dbReference type="Gene3D" id="1.10.8.430">
    <property type="entry name" value="Helical domain of apoptotic protease-activating factors"/>
    <property type="match status" value="1"/>
</dbReference>
<feature type="domain" description="NB-ARC" evidence="8">
    <location>
        <begin position="157"/>
        <end position="318"/>
    </location>
</feature>
<evidence type="ECO:0008006" key="13">
    <source>
        <dbReference type="Google" id="ProtNLM"/>
    </source>
</evidence>
<dbReference type="EMBL" id="JAFEMO010000009">
    <property type="protein sequence ID" value="KAH7564684.1"/>
    <property type="molecule type" value="Genomic_DNA"/>
</dbReference>
<evidence type="ECO:0000256" key="6">
    <source>
        <dbReference type="ARBA" id="ARBA00022840"/>
    </source>
</evidence>
<comment type="similarity">
    <text evidence="1">Belongs to the disease resistance NB-LRR family.</text>
</comment>
<dbReference type="Pfam" id="PF23559">
    <property type="entry name" value="WHD_DRP"/>
    <property type="match status" value="1"/>
</dbReference>
<dbReference type="Pfam" id="PF00931">
    <property type="entry name" value="NB-ARC"/>
    <property type="match status" value="1"/>
</dbReference>
<dbReference type="InterPro" id="IPR058922">
    <property type="entry name" value="WHD_DRP"/>
</dbReference>
<keyword evidence="7" id="KW-0175">Coiled coil</keyword>
<dbReference type="InterPro" id="IPR002182">
    <property type="entry name" value="NB-ARC"/>
</dbReference>
<dbReference type="SUPFAM" id="SSF52540">
    <property type="entry name" value="P-loop containing nucleoside triphosphate hydrolases"/>
    <property type="match status" value="1"/>
</dbReference>